<gene>
    <name evidence="7" type="primary">dabB</name>
    <name evidence="11" type="ORF">CWI71_04920</name>
</gene>
<feature type="transmembrane region" description="Helical" evidence="7">
    <location>
        <begin position="169"/>
        <end position="191"/>
    </location>
</feature>
<feature type="domain" description="NADH:quinone oxidoreductase/Mrp antiporter transmembrane" evidence="10">
    <location>
        <begin position="91"/>
        <end position="309"/>
    </location>
</feature>
<sequence>MPWRGTQLVLLAFLLALLAACVAVASGLSAPIQFFGFALTPLSSGFAAMICFIAWVVTRYAATQFRDEQDAGSFKRRLIATIAAILVTSLADHFVLFWLGWVAVSLTLHRLLVFYPERPRAMLAAHKKFIFARIAETLLAAALLTLYFTYDITRISELSFIADHSVSNWVAILLVTVAAMKCAQLPVHGWLLQVVEAPTPVSALLHAGIINLGGYLLLQFSEVLTPAEGARWLLAVIAGLSMLVAASVTMTRISVKVRLAWSTVAQMALMLVEISLGFYALAALHLLAHSCYKAYAFLSAGSAVEQHERQVFAQLELPSFRALLGGAVIATVLVVAAAYLLTTQLYIAPWLAVGMALALWLASEVDYFGRRHLIRTLAISAFWLGLYLIGALLLKALLTTPVAEVYLLGIDIWVCFVLLGIASVYLWLLYRPRRALGHRLFIALNAGLYLDEWATRLSLRIWPLRLPKGEQS</sequence>
<evidence type="ECO:0000256" key="4">
    <source>
        <dbReference type="ARBA" id="ARBA00022692"/>
    </source>
</evidence>
<evidence type="ECO:0000256" key="1">
    <source>
        <dbReference type="ARBA" id="ARBA00004127"/>
    </source>
</evidence>
<dbReference type="InterPro" id="IPR003945">
    <property type="entry name" value="NU5C-like"/>
</dbReference>
<feature type="transmembrane region" description="Helical" evidence="7">
    <location>
        <begin position="410"/>
        <end position="430"/>
    </location>
</feature>
<feature type="transmembrane region" description="Helical" evidence="7">
    <location>
        <begin position="267"/>
        <end position="288"/>
    </location>
</feature>
<organism evidence="11 12">
    <name type="scientific">Pseudidiomarina insulisalsae</name>
    <dbReference type="NCBI Taxonomy" id="575789"/>
    <lineage>
        <taxon>Bacteria</taxon>
        <taxon>Pseudomonadati</taxon>
        <taxon>Pseudomonadota</taxon>
        <taxon>Gammaproteobacteria</taxon>
        <taxon>Alteromonadales</taxon>
        <taxon>Idiomarinaceae</taxon>
        <taxon>Pseudidiomarina</taxon>
    </lineage>
</organism>
<feature type="transmembrane region" description="Helical" evidence="7">
    <location>
        <begin position="129"/>
        <end position="148"/>
    </location>
</feature>
<comment type="subcellular location">
    <subcellularLocation>
        <location evidence="7">Cell membrane</location>
        <topology evidence="7">Multi-pass membrane protein</topology>
    </subcellularLocation>
    <subcellularLocation>
        <location evidence="1">Endomembrane system</location>
        <topology evidence="1">Multi-pass membrane protein</topology>
    </subcellularLocation>
    <subcellularLocation>
        <location evidence="8">Membrane</location>
        <topology evidence="8">Multi-pass membrane protein</topology>
    </subcellularLocation>
</comment>
<evidence type="ECO:0000313" key="11">
    <source>
        <dbReference type="EMBL" id="RUO62195.1"/>
    </source>
</evidence>
<keyword evidence="6 7" id="KW-0472">Membrane</keyword>
<evidence type="ECO:0000256" key="8">
    <source>
        <dbReference type="RuleBase" id="RU000320"/>
    </source>
</evidence>
<dbReference type="RefSeq" id="WP_126754158.1">
    <property type="nucleotide sequence ID" value="NZ_PIPY01000004.1"/>
</dbReference>
<feature type="transmembrane region" description="Helical" evidence="7">
    <location>
        <begin position="322"/>
        <end position="341"/>
    </location>
</feature>
<evidence type="ECO:0000256" key="9">
    <source>
        <dbReference type="SAM" id="SignalP"/>
    </source>
</evidence>
<dbReference type="GO" id="GO:0008137">
    <property type="term" value="F:NADH dehydrogenase (ubiquinone) activity"/>
    <property type="evidence" value="ECO:0007669"/>
    <property type="project" value="InterPro"/>
</dbReference>
<dbReference type="GO" id="GO:0005886">
    <property type="term" value="C:plasma membrane"/>
    <property type="evidence" value="ECO:0007669"/>
    <property type="project" value="UniProtKB-SubCell"/>
</dbReference>
<name>A0A432YMW2_9GAMM</name>
<dbReference type="GO" id="GO:0012505">
    <property type="term" value="C:endomembrane system"/>
    <property type="evidence" value="ECO:0007669"/>
    <property type="project" value="UniProtKB-SubCell"/>
</dbReference>
<dbReference type="NCBIfam" id="NF006029">
    <property type="entry name" value="PRK08168.1"/>
    <property type="match status" value="1"/>
</dbReference>
<keyword evidence="4 7" id="KW-0812">Transmembrane</keyword>
<keyword evidence="12" id="KW-1185">Reference proteome</keyword>
<comment type="caution">
    <text evidence="11">The sequence shown here is derived from an EMBL/GenBank/DDBJ whole genome shotgun (WGS) entry which is preliminary data.</text>
</comment>
<evidence type="ECO:0000256" key="5">
    <source>
        <dbReference type="ARBA" id="ARBA00022989"/>
    </source>
</evidence>
<accession>A0A432YMW2</accession>
<dbReference type="InterPro" id="IPR001750">
    <property type="entry name" value="ND/Mrp_TM"/>
</dbReference>
<keyword evidence="9" id="KW-0732">Signal</keyword>
<evidence type="ECO:0000256" key="6">
    <source>
        <dbReference type="ARBA" id="ARBA00023136"/>
    </source>
</evidence>
<feature type="transmembrane region" description="Helical" evidence="7">
    <location>
        <begin position="78"/>
        <end position="109"/>
    </location>
</feature>
<keyword evidence="3 7" id="KW-1003">Cell membrane</keyword>
<feature type="transmembrane region" description="Helical" evidence="7">
    <location>
        <begin position="347"/>
        <end position="365"/>
    </location>
</feature>
<dbReference type="EMBL" id="PIPY01000004">
    <property type="protein sequence ID" value="RUO62195.1"/>
    <property type="molecule type" value="Genomic_DNA"/>
</dbReference>
<feature type="transmembrane region" description="Helical" evidence="7">
    <location>
        <begin position="232"/>
        <end position="255"/>
    </location>
</feature>
<dbReference type="PRINTS" id="PR01434">
    <property type="entry name" value="NADHDHGNASE5"/>
</dbReference>
<evidence type="ECO:0000256" key="7">
    <source>
        <dbReference type="HAMAP-Rule" id="MF_00862"/>
    </source>
</evidence>
<keyword evidence="5 7" id="KW-1133">Transmembrane helix</keyword>
<comment type="function">
    <text evidence="7">Part of an energy-coupled inorganic carbon pump.</text>
</comment>
<evidence type="ECO:0000259" key="10">
    <source>
        <dbReference type="Pfam" id="PF00361"/>
    </source>
</evidence>
<reference evidence="12" key="1">
    <citation type="journal article" date="2018" name="Front. Microbiol.">
        <title>Genome-Based Analysis Reveals the Taxonomy and Diversity of the Family Idiomarinaceae.</title>
        <authorList>
            <person name="Liu Y."/>
            <person name="Lai Q."/>
            <person name="Shao Z."/>
        </authorList>
    </citation>
    <scope>NUCLEOTIDE SEQUENCE [LARGE SCALE GENOMIC DNA]</scope>
    <source>
        <strain evidence="12">CVS-6</strain>
    </source>
</reference>
<feature type="transmembrane region" description="Helical" evidence="7">
    <location>
        <begin position="377"/>
        <end position="398"/>
    </location>
</feature>
<comment type="similarity">
    <text evidence="7">Belongs to the inorganic carbon transporter (TC 9.A.2) DabB family.</text>
</comment>
<dbReference type="GO" id="GO:0042773">
    <property type="term" value="P:ATP synthesis coupled electron transport"/>
    <property type="evidence" value="ECO:0007669"/>
    <property type="project" value="InterPro"/>
</dbReference>
<evidence type="ECO:0000256" key="3">
    <source>
        <dbReference type="ARBA" id="ARBA00022475"/>
    </source>
</evidence>
<feature type="transmembrane region" description="Helical" evidence="7">
    <location>
        <begin position="203"/>
        <end position="220"/>
    </location>
</feature>
<dbReference type="PROSITE" id="PS51257">
    <property type="entry name" value="PROKAR_LIPOPROTEIN"/>
    <property type="match status" value="1"/>
</dbReference>
<keyword evidence="2 7" id="KW-0813">Transport</keyword>
<feature type="chain" id="PRO_5019176587" description="Probable inorganic carbon transporter subunit DabB" evidence="9">
    <location>
        <begin position="26"/>
        <end position="472"/>
    </location>
</feature>
<comment type="subunit">
    <text evidence="7">Forms a complex with DabA.</text>
</comment>
<evidence type="ECO:0000256" key="2">
    <source>
        <dbReference type="ARBA" id="ARBA00022448"/>
    </source>
</evidence>
<dbReference type="OrthoDB" id="9768329at2"/>
<dbReference type="InterPro" id="IPR046396">
    <property type="entry name" value="Transporter_DabB"/>
</dbReference>
<dbReference type="Pfam" id="PF00361">
    <property type="entry name" value="Proton_antipo_M"/>
    <property type="match status" value="1"/>
</dbReference>
<dbReference type="PANTHER" id="PTHR42829:SF1">
    <property type="entry name" value="INORGANIC CARBON TRANSPORTER SUBUNIT DABB-RELATED"/>
    <property type="match status" value="1"/>
</dbReference>
<proteinExistence type="inferred from homology"/>
<dbReference type="PANTHER" id="PTHR42829">
    <property type="entry name" value="NADH-UBIQUINONE OXIDOREDUCTASE CHAIN 5"/>
    <property type="match status" value="1"/>
</dbReference>
<protein>
    <recommendedName>
        <fullName evidence="7">Probable inorganic carbon transporter subunit DabB</fullName>
    </recommendedName>
</protein>
<dbReference type="GO" id="GO:0003954">
    <property type="term" value="F:NADH dehydrogenase activity"/>
    <property type="evidence" value="ECO:0007669"/>
    <property type="project" value="TreeGrafter"/>
</dbReference>
<dbReference type="HAMAP" id="MF_00862">
    <property type="entry name" value="DabB"/>
    <property type="match status" value="1"/>
</dbReference>
<evidence type="ECO:0000313" key="12">
    <source>
        <dbReference type="Proteomes" id="UP000288259"/>
    </source>
</evidence>
<dbReference type="GO" id="GO:0015990">
    <property type="term" value="P:electron transport coupled proton transport"/>
    <property type="evidence" value="ECO:0007669"/>
    <property type="project" value="TreeGrafter"/>
</dbReference>
<feature type="transmembrane region" description="Helical" evidence="7">
    <location>
        <begin position="37"/>
        <end position="57"/>
    </location>
</feature>
<dbReference type="AlphaFoldDB" id="A0A432YMW2"/>
<feature type="signal peptide" evidence="9">
    <location>
        <begin position="1"/>
        <end position="25"/>
    </location>
</feature>
<dbReference type="Proteomes" id="UP000288259">
    <property type="component" value="Unassembled WGS sequence"/>
</dbReference>